<sequence length="375" mass="42992">MAGYCSLSSNSIQNHRRWRDTYQAGDRDGSGGHTLYPVQSRTQSGTFNQYDYKNTNFKKEFNITKKPKDLPKKPGSDSENSDEEDDKTAKPVPHSSNQVQKQPSYGLRFNDEEGSDENEQYNYANDDALFMQQASTGFQDDSLNMFQGMKSAKKKKRKRKRKNPEGEDAPELTQEQASLREQAKKEWEAVKQLPSGSGELKADNSDEEQSSGMSGRAKWGKKNNKKLMKVAHIPMAPLLFQKAKGVLGDASLEKNENKPFEEMSSEERARKVKFLAKEEEDAQVEYQSWKRDYTSWFVDTFTMRGLLNGQDPIELLKKTEVDGFKDVDRAVQDEAAKIRQYFLTFKIVDMKTKKCQKDLEKFKKKLSESAKSVEQ</sequence>
<accession>A0ABN7SAD3</accession>
<evidence type="ECO:0000256" key="1">
    <source>
        <dbReference type="SAM" id="MobiDB-lite"/>
    </source>
</evidence>
<evidence type="ECO:0000313" key="2">
    <source>
        <dbReference type="EMBL" id="CAG5096468.1"/>
    </source>
</evidence>
<proteinExistence type="predicted"/>
<feature type="region of interest" description="Disordered" evidence="1">
    <location>
        <begin position="1"/>
        <end position="221"/>
    </location>
</feature>
<dbReference type="Proteomes" id="UP001158576">
    <property type="component" value="Chromosome XSR"/>
</dbReference>
<feature type="compositionally biased region" description="Polar residues" evidence="1">
    <location>
        <begin position="1"/>
        <end position="13"/>
    </location>
</feature>
<reference evidence="2 3" key="1">
    <citation type="submission" date="2021-04" db="EMBL/GenBank/DDBJ databases">
        <authorList>
            <person name="Bliznina A."/>
        </authorList>
    </citation>
    <scope>NUCLEOTIDE SEQUENCE [LARGE SCALE GENOMIC DNA]</scope>
</reference>
<feature type="compositionally biased region" description="Basic and acidic residues" evidence="1">
    <location>
        <begin position="57"/>
        <end position="76"/>
    </location>
</feature>
<evidence type="ECO:0000313" key="3">
    <source>
        <dbReference type="Proteomes" id="UP001158576"/>
    </source>
</evidence>
<dbReference type="EMBL" id="OU015569">
    <property type="protein sequence ID" value="CAG5096468.1"/>
    <property type="molecule type" value="Genomic_DNA"/>
</dbReference>
<organism evidence="2 3">
    <name type="scientific">Oikopleura dioica</name>
    <name type="common">Tunicate</name>
    <dbReference type="NCBI Taxonomy" id="34765"/>
    <lineage>
        <taxon>Eukaryota</taxon>
        <taxon>Metazoa</taxon>
        <taxon>Chordata</taxon>
        <taxon>Tunicata</taxon>
        <taxon>Appendicularia</taxon>
        <taxon>Copelata</taxon>
        <taxon>Oikopleuridae</taxon>
        <taxon>Oikopleura</taxon>
    </lineage>
</organism>
<name>A0ABN7SAD3_OIKDI</name>
<feature type="compositionally biased region" description="Basic residues" evidence="1">
    <location>
        <begin position="151"/>
        <end position="162"/>
    </location>
</feature>
<protein>
    <submittedName>
        <fullName evidence="2">Oidioi.mRNA.OKI2018_I69.XSR.g14631.t1.cds</fullName>
    </submittedName>
</protein>
<keyword evidence="3" id="KW-1185">Reference proteome</keyword>
<feature type="compositionally biased region" description="Polar residues" evidence="1">
    <location>
        <begin position="37"/>
        <end position="55"/>
    </location>
</feature>
<feature type="compositionally biased region" description="Polar residues" evidence="1">
    <location>
        <begin position="132"/>
        <end position="145"/>
    </location>
</feature>
<feature type="compositionally biased region" description="Polar residues" evidence="1">
    <location>
        <begin position="94"/>
        <end position="103"/>
    </location>
</feature>
<gene>
    <name evidence="2" type="ORF">OKIOD_LOCUS6189</name>
</gene>